<protein>
    <submittedName>
        <fullName evidence="1">Uncharacterized protein</fullName>
    </submittedName>
</protein>
<gene>
    <name evidence="1" type="ORF">HCT48_00295</name>
</gene>
<name>A0A968KV26_9SPIO</name>
<sequence>MELIEIREIEPEPNAVYYRQKYDGKAHFRSEAIGDFEVPIHFIVETDPLGQKSITASFPKGAEYPLIPLVRLLKERILELHNNGHLY</sequence>
<keyword evidence="2" id="KW-1185">Reference proteome</keyword>
<organism evidence="1 2">
    <name type="scientific">Entomospira culicis</name>
    <dbReference type="NCBI Taxonomy" id="2719989"/>
    <lineage>
        <taxon>Bacteria</taxon>
        <taxon>Pseudomonadati</taxon>
        <taxon>Spirochaetota</taxon>
        <taxon>Spirochaetia</taxon>
        <taxon>Spirochaetales</taxon>
        <taxon>Spirochaetaceae</taxon>
        <taxon>Entomospira</taxon>
    </lineage>
</organism>
<comment type="caution">
    <text evidence="1">The sequence shown here is derived from an EMBL/GenBank/DDBJ whole genome shotgun (WGS) entry which is preliminary data.</text>
</comment>
<dbReference type="AlphaFoldDB" id="A0A968KV26"/>
<reference evidence="1" key="1">
    <citation type="submission" date="2020-03" db="EMBL/GenBank/DDBJ databases">
        <title>Spirochaetal bacteria isolated from arthropods constitute a novel genus Entomospira genus novum within the order Spirochaetales.</title>
        <authorList>
            <person name="Grana-Miraglia L."/>
            <person name="Sikutova S."/>
            <person name="Fingerle V."/>
            <person name="Sing A."/>
            <person name="Castillo-Ramirez S."/>
            <person name="Margos G."/>
            <person name="Rudolf I."/>
        </authorList>
    </citation>
    <scope>NUCLEOTIDE SEQUENCE</scope>
    <source>
        <strain evidence="1">BR149</strain>
    </source>
</reference>
<accession>A0A968KV26</accession>
<proteinExistence type="predicted"/>
<dbReference type="RefSeq" id="WP_167694737.1">
    <property type="nucleotide sequence ID" value="NZ_CP118181.1"/>
</dbReference>
<dbReference type="EMBL" id="JAATLM010000001">
    <property type="protein sequence ID" value="NIZ68663.1"/>
    <property type="molecule type" value="Genomic_DNA"/>
</dbReference>
<evidence type="ECO:0000313" key="2">
    <source>
        <dbReference type="Proteomes" id="UP000778951"/>
    </source>
</evidence>
<dbReference type="Proteomes" id="UP000778951">
    <property type="component" value="Unassembled WGS sequence"/>
</dbReference>
<evidence type="ECO:0000313" key="1">
    <source>
        <dbReference type="EMBL" id="NIZ68663.1"/>
    </source>
</evidence>